<dbReference type="Pfam" id="PF03435">
    <property type="entry name" value="Sacchrp_dh_NADP"/>
    <property type="match status" value="1"/>
</dbReference>
<dbReference type="InterPro" id="IPR005097">
    <property type="entry name" value="Sacchrp_dh_NADP-bd"/>
</dbReference>
<proteinExistence type="predicted"/>
<dbReference type="Gene3D" id="3.30.360.10">
    <property type="entry name" value="Dihydrodipicolinate Reductase, domain 2"/>
    <property type="match status" value="1"/>
</dbReference>
<dbReference type="EMBL" id="SLWS01000010">
    <property type="protein sequence ID" value="TCO53460.1"/>
    <property type="molecule type" value="Genomic_DNA"/>
</dbReference>
<evidence type="ECO:0000313" key="4">
    <source>
        <dbReference type="Proteomes" id="UP000295680"/>
    </source>
</evidence>
<sequence length="405" mass="42683">MRVLALGGAGGMGRHLCRAALHLNGVDELIVADLNAPAADAFARELGARGIGLDVTDSRALSAALSGVDVVVNTVGPFFRFGVPILTAAIDAGCHYLDICDDWEPTLDMLGLNDRARAAGVTAVIGMGATPGLSNLLAVLAARELDTTDEVITGWNIEAGGLDDTPGPEVSAAVVHGITQMTGTIRVLRGGRMVDEPPLRRTVLDYPGLGRRTAWTFGHPEPITLPHTIDTATTSVNVTVGSRPFIAFIQAIRWAVDHGLMSPRSAARMAQTAEHRWPSPPMHKQFTPDRLPPLFALAKGIRNGHPAAAAVALRHYPGTTMGAVTGIPLAVALELCTTNALTTPGVFAPEAIIDPDQYLTALATHCPTNPSPQDMTITTRSWDPNATTTYRDGIHSARTAAALHI</sequence>
<feature type="domain" description="Saccharopine dehydrogenase NADP binding" evidence="1">
    <location>
        <begin position="4"/>
        <end position="124"/>
    </location>
</feature>
<dbReference type="Proteomes" id="UP000295680">
    <property type="component" value="Unassembled WGS sequence"/>
</dbReference>
<name>A0A4V2S5U0_9PSEU</name>
<protein>
    <submittedName>
        <fullName evidence="3">Saccharopine dehydrogenase-like NADP-dependent oxidoreductase</fullName>
    </submittedName>
</protein>
<dbReference type="Pfam" id="PF16653">
    <property type="entry name" value="Sacchrp_dh_C"/>
    <property type="match status" value="1"/>
</dbReference>
<evidence type="ECO:0000313" key="3">
    <source>
        <dbReference type="EMBL" id="TCO53460.1"/>
    </source>
</evidence>
<evidence type="ECO:0000259" key="2">
    <source>
        <dbReference type="Pfam" id="PF16653"/>
    </source>
</evidence>
<feature type="domain" description="Saccharopine dehydrogenase-like C-terminal" evidence="2">
    <location>
        <begin position="128"/>
        <end position="363"/>
    </location>
</feature>
<dbReference type="PANTHER" id="PTHR43796:SF2">
    <property type="entry name" value="CARBOXYNORSPERMIDINE SYNTHASE"/>
    <property type="match status" value="1"/>
</dbReference>
<organism evidence="3 4">
    <name type="scientific">Actinocrispum wychmicini</name>
    <dbReference type="NCBI Taxonomy" id="1213861"/>
    <lineage>
        <taxon>Bacteria</taxon>
        <taxon>Bacillati</taxon>
        <taxon>Actinomycetota</taxon>
        <taxon>Actinomycetes</taxon>
        <taxon>Pseudonocardiales</taxon>
        <taxon>Pseudonocardiaceae</taxon>
        <taxon>Actinocrispum</taxon>
    </lineage>
</organism>
<gene>
    <name evidence="3" type="ORF">EV192_11049</name>
</gene>
<keyword evidence="4" id="KW-1185">Reference proteome</keyword>
<dbReference type="InterPro" id="IPR032095">
    <property type="entry name" value="Sacchrp_dh-like_C"/>
</dbReference>
<dbReference type="InterPro" id="IPR036291">
    <property type="entry name" value="NAD(P)-bd_dom_sf"/>
</dbReference>
<reference evidence="3 4" key="1">
    <citation type="submission" date="2019-03" db="EMBL/GenBank/DDBJ databases">
        <title>Genomic Encyclopedia of Type Strains, Phase IV (KMG-IV): sequencing the most valuable type-strain genomes for metagenomic binning, comparative biology and taxonomic classification.</title>
        <authorList>
            <person name="Goeker M."/>
        </authorList>
    </citation>
    <scope>NUCLEOTIDE SEQUENCE [LARGE SCALE GENOMIC DNA]</scope>
    <source>
        <strain evidence="3 4">DSM 45934</strain>
    </source>
</reference>
<accession>A0A4V2S5U0</accession>
<evidence type="ECO:0000259" key="1">
    <source>
        <dbReference type="Pfam" id="PF03435"/>
    </source>
</evidence>
<dbReference type="Gene3D" id="3.40.50.720">
    <property type="entry name" value="NAD(P)-binding Rossmann-like Domain"/>
    <property type="match status" value="1"/>
</dbReference>
<dbReference type="AlphaFoldDB" id="A0A4V2S5U0"/>
<dbReference type="PANTHER" id="PTHR43796">
    <property type="entry name" value="CARBOXYNORSPERMIDINE SYNTHASE"/>
    <property type="match status" value="1"/>
</dbReference>
<dbReference type="SUPFAM" id="SSF51735">
    <property type="entry name" value="NAD(P)-binding Rossmann-fold domains"/>
    <property type="match status" value="1"/>
</dbReference>
<comment type="caution">
    <text evidence="3">The sequence shown here is derived from an EMBL/GenBank/DDBJ whole genome shotgun (WGS) entry which is preliminary data.</text>
</comment>
<dbReference type="RefSeq" id="WP_279495085.1">
    <property type="nucleotide sequence ID" value="NZ_SLWS01000010.1"/>
</dbReference>